<evidence type="ECO:0000313" key="1">
    <source>
        <dbReference type="EMBL" id="SFB36418.1"/>
    </source>
</evidence>
<reference evidence="1 2" key="1">
    <citation type="submission" date="2016-10" db="EMBL/GenBank/DDBJ databases">
        <authorList>
            <person name="de Groot N.N."/>
        </authorList>
    </citation>
    <scope>NUCLEOTIDE SEQUENCE [LARGE SCALE GENOMIC DNA]</scope>
    <source>
        <strain evidence="1 2">CGMCC 1.3702</strain>
    </source>
</reference>
<proteinExistence type="predicted"/>
<accession>A0A1I1AIT1</accession>
<sequence length="69" mass="8007">MNRNNKYEKLFWSIALLGFGQILNGKFLKGLLFIALEFLINVQSNFNEIIISSFHGKLKKQFNKRIMAG</sequence>
<gene>
    <name evidence="1" type="ORF">SAMN04488072_11953</name>
</gene>
<dbReference type="EMBL" id="FOJW01000019">
    <property type="protein sequence ID" value="SFB36418.1"/>
    <property type="molecule type" value="Genomic_DNA"/>
</dbReference>
<keyword evidence="2" id="KW-1185">Reference proteome</keyword>
<name>A0A1I1AIT1_9BACI</name>
<organism evidence="1 2">
    <name type="scientific">Lentibacillus halodurans</name>
    <dbReference type="NCBI Taxonomy" id="237679"/>
    <lineage>
        <taxon>Bacteria</taxon>
        <taxon>Bacillati</taxon>
        <taxon>Bacillota</taxon>
        <taxon>Bacilli</taxon>
        <taxon>Bacillales</taxon>
        <taxon>Bacillaceae</taxon>
        <taxon>Lentibacillus</taxon>
    </lineage>
</organism>
<dbReference type="AlphaFoldDB" id="A0A1I1AIT1"/>
<dbReference type="Proteomes" id="UP000198642">
    <property type="component" value="Unassembled WGS sequence"/>
</dbReference>
<protein>
    <submittedName>
        <fullName evidence="1">Uncharacterized protein</fullName>
    </submittedName>
</protein>
<evidence type="ECO:0000313" key="2">
    <source>
        <dbReference type="Proteomes" id="UP000198642"/>
    </source>
</evidence>